<dbReference type="Gene3D" id="3.90.470.20">
    <property type="entry name" value="4'-phosphopantetheinyl transferase domain"/>
    <property type="match status" value="2"/>
</dbReference>
<dbReference type="InterPro" id="IPR008278">
    <property type="entry name" value="4-PPantetheinyl_Trfase_dom"/>
</dbReference>
<organism evidence="3 4">
    <name type="scientific">Maribacter arenosus</name>
    <dbReference type="NCBI Taxonomy" id="1854708"/>
    <lineage>
        <taxon>Bacteria</taxon>
        <taxon>Pseudomonadati</taxon>
        <taxon>Bacteroidota</taxon>
        <taxon>Flavobacteriia</taxon>
        <taxon>Flavobacteriales</taxon>
        <taxon>Flavobacteriaceae</taxon>
        <taxon>Maribacter</taxon>
    </lineage>
</organism>
<proteinExistence type="predicted"/>
<gene>
    <name evidence="3" type="ORF">HPE63_12460</name>
</gene>
<keyword evidence="4" id="KW-1185">Reference proteome</keyword>
<evidence type="ECO:0000256" key="1">
    <source>
        <dbReference type="ARBA" id="ARBA00022679"/>
    </source>
</evidence>
<comment type="caution">
    <text evidence="3">The sequence shown here is derived from an EMBL/GenBank/DDBJ whole genome shotgun (WGS) entry which is preliminary data.</text>
</comment>
<evidence type="ECO:0000259" key="2">
    <source>
        <dbReference type="Pfam" id="PF01648"/>
    </source>
</evidence>
<sequence>MPLYKTIQVTQTIKVYIWKIEESEKVLSKGIQLTDHCQNRMDGMKSELHRKGFLSIRHLMAEAGYEDKDLFYDKAGKPHLHDGAHISITHSHQFTGIIVSAVSEVGIDIEMQRGLITRIAHKFTPTEAYGHISDNNDLVRKYTIVWGCKESLYKIYATVGLSFLNHIYINDFEFSDQIIEGEVHYEGDTTYYELKYLEFEGFTCVYAVKK</sequence>
<accession>A0ABR7VCT9</accession>
<evidence type="ECO:0000313" key="3">
    <source>
        <dbReference type="EMBL" id="MBD0851484.1"/>
    </source>
</evidence>
<dbReference type="Pfam" id="PF01648">
    <property type="entry name" value="ACPS"/>
    <property type="match status" value="1"/>
</dbReference>
<reference evidence="3 4" key="1">
    <citation type="submission" date="2020-05" db="EMBL/GenBank/DDBJ databases">
        <title>The draft genome sequence of Maribacter arenosus CAU 1321.</title>
        <authorList>
            <person name="Mu L."/>
        </authorList>
    </citation>
    <scope>NUCLEOTIDE SEQUENCE [LARGE SCALE GENOMIC DNA]</scope>
    <source>
        <strain evidence="3 4">CAU 1321</strain>
    </source>
</reference>
<dbReference type="Proteomes" id="UP000598350">
    <property type="component" value="Unassembled WGS sequence"/>
</dbReference>
<name>A0ABR7VCT9_9FLAO</name>
<feature type="domain" description="4'-phosphopantetheinyl transferase" evidence="2">
    <location>
        <begin position="105"/>
        <end position="178"/>
    </location>
</feature>
<protein>
    <submittedName>
        <fullName evidence="3">4'-phosphopantetheinyl transferase superfamily protein</fullName>
    </submittedName>
</protein>
<keyword evidence="1 3" id="KW-0808">Transferase</keyword>
<dbReference type="InterPro" id="IPR037143">
    <property type="entry name" value="4-PPantetheinyl_Trfase_dom_sf"/>
</dbReference>
<dbReference type="EMBL" id="JABTCG010000004">
    <property type="protein sequence ID" value="MBD0851484.1"/>
    <property type="molecule type" value="Genomic_DNA"/>
</dbReference>
<dbReference type="RefSeq" id="WP_188314597.1">
    <property type="nucleotide sequence ID" value="NZ_JABTCG010000004.1"/>
</dbReference>
<dbReference type="GO" id="GO:0016740">
    <property type="term" value="F:transferase activity"/>
    <property type="evidence" value="ECO:0007669"/>
    <property type="project" value="UniProtKB-KW"/>
</dbReference>
<dbReference type="SUPFAM" id="SSF56214">
    <property type="entry name" value="4'-phosphopantetheinyl transferase"/>
    <property type="match status" value="2"/>
</dbReference>
<evidence type="ECO:0000313" key="4">
    <source>
        <dbReference type="Proteomes" id="UP000598350"/>
    </source>
</evidence>